<dbReference type="InterPro" id="IPR001455">
    <property type="entry name" value="TusA-like"/>
</dbReference>
<organism evidence="2 3">
    <name type="scientific">Psychrobacter aestuarii</name>
    <dbReference type="NCBI Taxonomy" id="556327"/>
    <lineage>
        <taxon>Bacteria</taxon>
        <taxon>Pseudomonadati</taxon>
        <taxon>Pseudomonadota</taxon>
        <taxon>Gammaproteobacteria</taxon>
        <taxon>Moraxellales</taxon>
        <taxon>Moraxellaceae</taxon>
        <taxon>Psychrobacter</taxon>
    </lineage>
</organism>
<comment type="caution">
    <text evidence="2">The sequence shown here is derived from an EMBL/GenBank/DDBJ whole genome shotgun (WGS) entry which is preliminary data.</text>
</comment>
<sequence>MSARSILPAATLSLETEATVRDWLAVLQKAPDDNVQSSTDAAITITALVDGRTLACPMPLLKTKVALRQVAVGDSVYVLATDPNSRADMVAFCAQTPDVRLQVNAQTNTADTGSNTASATDTIFHFIITKTDSK</sequence>
<keyword evidence="3" id="KW-1185">Reference proteome</keyword>
<dbReference type="Gene3D" id="3.30.110.40">
    <property type="entry name" value="TusA-like domain"/>
    <property type="match status" value="1"/>
</dbReference>
<dbReference type="EMBL" id="BAAAFR010000001">
    <property type="protein sequence ID" value="GAA0308151.1"/>
    <property type="molecule type" value="Genomic_DNA"/>
</dbReference>
<dbReference type="CDD" id="cd00291">
    <property type="entry name" value="SirA_YedF_YeeD"/>
    <property type="match status" value="1"/>
</dbReference>
<gene>
    <name evidence="2" type="ORF">GCM10009129_01550</name>
</gene>
<name>A0ABP3F9R0_9GAMM</name>
<dbReference type="InterPro" id="IPR036868">
    <property type="entry name" value="TusA-like_sf"/>
</dbReference>
<feature type="domain" description="UPF0033" evidence="1">
    <location>
        <begin position="49"/>
        <end position="73"/>
    </location>
</feature>
<evidence type="ECO:0000259" key="1">
    <source>
        <dbReference type="PROSITE" id="PS01148"/>
    </source>
</evidence>
<protein>
    <recommendedName>
        <fullName evidence="1">UPF0033 domain-containing protein</fullName>
    </recommendedName>
</protein>
<dbReference type="Pfam" id="PF01206">
    <property type="entry name" value="TusA"/>
    <property type="match status" value="1"/>
</dbReference>
<evidence type="ECO:0000313" key="3">
    <source>
        <dbReference type="Proteomes" id="UP001501787"/>
    </source>
</evidence>
<dbReference type="SUPFAM" id="SSF64307">
    <property type="entry name" value="SirA-like"/>
    <property type="match status" value="1"/>
</dbReference>
<evidence type="ECO:0000313" key="2">
    <source>
        <dbReference type="EMBL" id="GAA0308151.1"/>
    </source>
</evidence>
<reference evidence="3" key="1">
    <citation type="journal article" date="2019" name="Int. J. Syst. Evol. Microbiol.">
        <title>The Global Catalogue of Microorganisms (GCM) 10K type strain sequencing project: providing services to taxonomists for standard genome sequencing and annotation.</title>
        <authorList>
            <consortium name="The Broad Institute Genomics Platform"/>
            <consortium name="The Broad Institute Genome Sequencing Center for Infectious Disease"/>
            <person name="Wu L."/>
            <person name="Ma J."/>
        </authorList>
    </citation>
    <scope>NUCLEOTIDE SEQUENCE [LARGE SCALE GENOMIC DNA]</scope>
    <source>
        <strain evidence="3">JCM 16343</strain>
    </source>
</reference>
<accession>A0ABP3F9R0</accession>
<dbReference type="PROSITE" id="PS01148">
    <property type="entry name" value="UPF0033"/>
    <property type="match status" value="1"/>
</dbReference>
<dbReference type="RefSeq" id="WP_201504288.1">
    <property type="nucleotide sequence ID" value="NZ_BAAAFR010000001.1"/>
</dbReference>
<proteinExistence type="predicted"/>
<dbReference type="Proteomes" id="UP001501787">
    <property type="component" value="Unassembled WGS sequence"/>
</dbReference>